<protein>
    <submittedName>
        <fullName evidence="2">Uncharacterized protein</fullName>
    </submittedName>
</protein>
<sequence>MLSNVWLYARDSDKSSTVEILFAYAINNGYNLLTGDSNVETKYSPTPDENEWKGLPLSNERPRELPGSLFFALATQLVVLSCFLQKLWIHGLPRGRFHISLSALTITDLLLNLSDLLQITSWYTLDFDVLGRILEGNYQIFLLFIDTLQMLSVQLHLFACLECYGLTPKKMKSYSGLTLIFNLSSGVLTPLTFTKPSETVYYSSFVEYRRDAIEVNYIHRLHCLHICPVIVLGAILFDQSKQRYHDPSSGSNVPDLNGDADSCKVIRKFVLQSMAASFFECVAVVLLNLLVNNEYKYSLLDKFDTPTCMSTMFTHNRHMSNSILLYACTNMDSKQLPKTSPSEIPPEEPGPRDFGDNTDSFMSAIEWD</sequence>
<dbReference type="EMBL" id="CABIJS010000410">
    <property type="protein sequence ID" value="VUZ50957.1"/>
    <property type="molecule type" value="Genomic_DNA"/>
</dbReference>
<organism evidence="2 3">
    <name type="scientific">Hymenolepis diminuta</name>
    <name type="common">Rat tapeworm</name>
    <dbReference type="NCBI Taxonomy" id="6216"/>
    <lineage>
        <taxon>Eukaryota</taxon>
        <taxon>Metazoa</taxon>
        <taxon>Spiralia</taxon>
        <taxon>Lophotrochozoa</taxon>
        <taxon>Platyhelminthes</taxon>
        <taxon>Cestoda</taxon>
        <taxon>Eucestoda</taxon>
        <taxon>Cyclophyllidea</taxon>
        <taxon>Hymenolepididae</taxon>
        <taxon>Hymenolepis</taxon>
    </lineage>
</organism>
<gene>
    <name evidence="2" type="ORF">WMSIL1_LOCUS9786</name>
</gene>
<evidence type="ECO:0000256" key="1">
    <source>
        <dbReference type="SAM" id="MobiDB-lite"/>
    </source>
</evidence>
<reference evidence="2 3" key="1">
    <citation type="submission" date="2019-07" db="EMBL/GenBank/DDBJ databases">
        <authorList>
            <person name="Jastrzebski P J."/>
            <person name="Paukszto L."/>
            <person name="Jastrzebski P J."/>
        </authorList>
    </citation>
    <scope>NUCLEOTIDE SEQUENCE [LARGE SCALE GENOMIC DNA]</scope>
    <source>
        <strain evidence="2 3">WMS-il1</strain>
    </source>
</reference>
<evidence type="ECO:0000313" key="3">
    <source>
        <dbReference type="Proteomes" id="UP000321570"/>
    </source>
</evidence>
<proteinExistence type="predicted"/>
<dbReference type="AlphaFoldDB" id="A0A564YUJ2"/>
<name>A0A564YUJ2_HYMDI</name>
<evidence type="ECO:0000313" key="2">
    <source>
        <dbReference type="EMBL" id="VUZ50957.1"/>
    </source>
</evidence>
<feature type="region of interest" description="Disordered" evidence="1">
    <location>
        <begin position="334"/>
        <end position="359"/>
    </location>
</feature>
<dbReference type="Proteomes" id="UP000321570">
    <property type="component" value="Unassembled WGS sequence"/>
</dbReference>
<accession>A0A564YUJ2</accession>
<keyword evidence="3" id="KW-1185">Reference proteome</keyword>